<reference evidence="3 4" key="1">
    <citation type="submission" date="2015-07" db="EMBL/GenBank/DDBJ databases">
        <authorList>
            <person name="Noorani M."/>
        </authorList>
    </citation>
    <scope>NUCLEOTIDE SEQUENCE [LARGE SCALE GENOMIC DNA]</scope>
    <source>
        <strain evidence="3 4">KCTC 42284</strain>
    </source>
</reference>
<dbReference type="KEGG" id="wma:WM2015_871"/>
<sequence length="516" mass="53761">MVREETRQGRQAKGDKMKTIHSIAFAAFGLLSCGASAQVMEALQTGDTCSFFGEDVPASVTTFASDREAESAISRIVDASGLVQNFQIRAAGVPNAAAVVYEDKRYILYNQHFMRDTTSQANNSWAPISIMAHEVGHHLNGHTLEAGGSRPPIELEADYYSGFILQRLGASLDDARVAMEVLGSDVGSDTHPAKNDRLAAITNGWIRACQSDSSCDQQTPDNGGGLSPDSQNAPRMPTSPPVSTPPPTQSGENSCRWAFDGECDEPNLCAAGTDTADCSAAGPNSCRWAFDGECDEPNLCASGTDTADCSGGGQAGGPNSCQWAFDGECDEPNLCPPGSDTADCSGSSPVDRANSCQWAFDGECDEPNLCASGTDTADCRGGGQAGGPNSCQWAFDGECDEPNLCPPGSDTADCQSGPNSCQWAFDGECDEPNLCPPGSDTADCRSAGALKTSSQPARQGNASLYPSGQPMQDCGCWGANPVQTAPEPLCQRGHVQLAICDGACPGGGSPYGYICQ</sequence>
<evidence type="ECO:0000313" key="4">
    <source>
        <dbReference type="Proteomes" id="UP000066624"/>
    </source>
</evidence>
<keyword evidence="2" id="KW-0732">Signal</keyword>
<dbReference type="AlphaFoldDB" id="A0A0K0XUF4"/>
<feature type="compositionally biased region" description="Pro residues" evidence="1">
    <location>
        <begin position="237"/>
        <end position="248"/>
    </location>
</feature>
<feature type="signal peptide" evidence="2">
    <location>
        <begin position="1"/>
        <end position="37"/>
    </location>
</feature>
<dbReference type="STRING" id="1579979.WM2015_871"/>
<accession>A0A0K0XUF4</accession>
<gene>
    <name evidence="3" type="ORF">WM2015_871</name>
</gene>
<dbReference type="PROSITE" id="PS51257">
    <property type="entry name" value="PROKAR_LIPOPROTEIN"/>
    <property type="match status" value="1"/>
</dbReference>
<organism evidence="3 4">
    <name type="scientific">Wenzhouxiangella marina</name>
    <dbReference type="NCBI Taxonomy" id="1579979"/>
    <lineage>
        <taxon>Bacteria</taxon>
        <taxon>Pseudomonadati</taxon>
        <taxon>Pseudomonadota</taxon>
        <taxon>Gammaproteobacteria</taxon>
        <taxon>Chromatiales</taxon>
        <taxon>Wenzhouxiangellaceae</taxon>
        <taxon>Wenzhouxiangella</taxon>
    </lineage>
</organism>
<dbReference type="EMBL" id="CP012154">
    <property type="protein sequence ID" value="AKS41252.1"/>
    <property type="molecule type" value="Genomic_DNA"/>
</dbReference>
<protein>
    <submittedName>
        <fullName evidence="3">Uncharacterized protein</fullName>
    </submittedName>
</protein>
<dbReference type="OrthoDB" id="1173761at2"/>
<proteinExistence type="predicted"/>
<feature type="region of interest" description="Disordered" evidence="1">
    <location>
        <begin position="212"/>
        <end position="253"/>
    </location>
</feature>
<name>A0A0K0XUF4_9GAMM</name>
<dbReference type="Proteomes" id="UP000066624">
    <property type="component" value="Chromosome"/>
</dbReference>
<evidence type="ECO:0000313" key="3">
    <source>
        <dbReference type="EMBL" id="AKS41252.1"/>
    </source>
</evidence>
<evidence type="ECO:0000256" key="2">
    <source>
        <dbReference type="SAM" id="SignalP"/>
    </source>
</evidence>
<feature type="chain" id="PRO_5043534117" evidence="2">
    <location>
        <begin position="38"/>
        <end position="516"/>
    </location>
</feature>
<evidence type="ECO:0000256" key="1">
    <source>
        <dbReference type="SAM" id="MobiDB-lite"/>
    </source>
</evidence>
<keyword evidence="4" id="KW-1185">Reference proteome</keyword>
<dbReference type="RefSeq" id="WP_049724901.1">
    <property type="nucleotide sequence ID" value="NZ_CP012154.1"/>
</dbReference>
<feature type="compositionally biased region" description="Polar residues" evidence="1">
    <location>
        <begin position="212"/>
        <end position="221"/>
    </location>
</feature>